<name>A0ABX7YWF9_9GAMM</name>
<sequence length="506" mass="54760">MKKTLIAASIFSIFATTANFADAKTVEYTTDIAVVGGGSAGLSAAVTAADAGAKVILLEKNPYLGGASNFAEGLFAVESDYQKLNSYGLTRDEAFEKIEEYTHYLTDGKIERDFIEASADDIHWLRDLGVNFKAVQISPMEPATWHVIQPNGHIVHGGALITTLQERAEKDGVQFLMRTPGTSLIYKDGKVEGVKGTDHKGNEVIVHAKAVIIGSGGFGNSPEKIKEFTGIDGSTAPGTLPLHKTGEAIDMAHKVGAYGGDEILMMHIGTSGKGIIPMGDLFTMTWQPTNMWVNNLGNRFVNEEIAFSFAEAGNALHQQPGSSGWAIFDQNLVDYAVNHGVDNGVGVIVPVMKKLNKLNSEIKVALSAKSEAFKQAKSVKELAKEIGVPYENLENAFKSYNKACENKYDYDYLKGRSNLVSLNEKNVYAIKLSVFQFTSLGGIRTNPKMEAVRKDSTEIKGLYATGNDVSGLYSDTYTLWASGHAYGFAVYSGRTAAKNAVKYIKN</sequence>
<gene>
    <name evidence="7" type="ORF">KDN34_05995</name>
</gene>
<dbReference type="Pfam" id="PF00890">
    <property type="entry name" value="FAD_binding_2"/>
    <property type="match status" value="1"/>
</dbReference>
<evidence type="ECO:0000256" key="5">
    <source>
        <dbReference type="SAM" id="SignalP"/>
    </source>
</evidence>
<dbReference type="InterPro" id="IPR050315">
    <property type="entry name" value="FAD-oxidoreductase_2"/>
</dbReference>
<reference evidence="7 8" key="1">
    <citation type="submission" date="2021-04" db="EMBL/GenBank/DDBJ databases">
        <title>Novel species identification of genus Shewanella.</title>
        <authorList>
            <person name="Liu G."/>
        </authorList>
    </citation>
    <scope>NUCLEOTIDE SEQUENCE [LARGE SCALE GENOMIC DNA]</scope>
    <source>
        <strain evidence="7 8">FJAT-54481</strain>
    </source>
</reference>
<dbReference type="InterPro" id="IPR036188">
    <property type="entry name" value="FAD/NAD-bd_sf"/>
</dbReference>
<dbReference type="PANTHER" id="PTHR43400">
    <property type="entry name" value="FUMARATE REDUCTASE"/>
    <property type="match status" value="1"/>
</dbReference>
<dbReference type="InterPro" id="IPR003953">
    <property type="entry name" value="FAD-dep_OxRdtase_2_FAD-bd"/>
</dbReference>
<organism evidence="7 8">
    <name type="scientific">Shewanella yunxiaonensis</name>
    <dbReference type="NCBI Taxonomy" id="2829809"/>
    <lineage>
        <taxon>Bacteria</taxon>
        <taxon>Pseudomonadati</taxon>
        <taxon>Pseudomonadota</taxon>
        <taxon>Gammaproteobacteria</taxon>
        <taxon>Alteromonadales</taxon>
        <taxon>Shewanellaceae</taxon>
        <taxon>Shewanella</taxon>
    </lineage>
</organism>
<comment type="cofactor">
    <cofactor evidence="1">
        <name>FAD</name>
        <dbReference type="ChEBI" id="CHEBI:57692"/>
    </cofactor>
</comment>
<dbReference type="Proteomes" id="UP000679575">
    <property type="component" value="Chromosome"/>
</dbReference>
<protein>
    <submittedName>
        <fullName evidence="7">FAD-dependent oxidoreductase</fullName>
    </submittedName>
</protein>
<evidence type="ECO:0000256" key="4">
    <source>
        <dbReference type="ARBA" id="ARBA00023002"/>
    </source>
</evidence>
<feature type="domain" description="FAD-dependent oxidoreductase 2 FAD-binding" evidence="6">
    <location>
        <begin position="31"/>
        <end position="478"/>
    </location>
</feature>
<dbReference type="Gene3D" id="3.90.700.10">
    <property type="entry name" value="Succinate dehydrogenase/fumarate reductase flavoprotein, catalytic domain"/>
    <property type="match status" value="1"/>
</dbReference>
<feature type="signal peptide" evidence="5">
    <location>
        <begin position="1"/>
        <end position="23"/>
    </location>
</feature>
<evidence type="ECO:0000313" key="8">
    <source>
        <dbReference type="Proteomes" id="UP000679575"/>
    </source>
</evidence>
<evidence type="ECO:0000256" key="1">
    <source>
        <dbReference type="ARBA" id="ARBA00001974"/>
    </source>
</evidence>
<dbReference type="PANTHER" id="PTHR43400:SF10">
    <property type="entry name" value="3-OXOSTEROID 1-DEHYDROGENASE"/>
    <property type="match status" value="1"/>
</dbReference>
<dbReference type="SUPFAM" id="SSF51905">
    <property type="entry name" value="FAD/NAD(P)-binding domain"/>
    <property type="match status" value="1"/>
</dbReference>
<proteinExistence type="predicted"/>
<keyword evidence="4" id="KW-0560">Oxidoreductase</keyword>
<dbReference type="EMBL" id="CP073587">
    <property type="protein sequence ID" value="QUN06985.1"/>
    <property type="molecule type" value="Genomic_DNA"/>
</dbReference>
<dbReference type="SUPFAM" id="SSF56425">
    <property type="entry name" value="Succinate dehydrogenase/fumarate reductase flavoprotein, catalytic domain"/>
    <property type="match status" value="1"/>
</dbReference>
<keyword evidence="2" id="KW-0285">Flavoprotein</keyword>
<keyword evidence="8" id="KW-1185">Reference proteome</keyword>
<keyword evidence="5" id="KW-0732">Signal</keyword>
<accession>A0ABX7YWF9</accession>
<evidence type="ECO:0000259" key="6">
    <source>
        <dbReference type="Pfam" id="PF00890"/>
    </source>
</evidence>
<evidence type="ECO:0000256" key="3">
    <source>
        <dbReference type="ARBA" id="ARBA00022827"/>
    </source>
</evidence>
<keyword evidence="3" id="KW-0274">FAD</keyword>
<dbReference type="PRINTS" id="PR00368">
    <property type="entry name" value="FADPNR"/>
</dbReference>
<feature type="chain" id="PRO_5045973354" evidence="5">
    <location>
        <begin position="24"/>
        <end position="506"/>
    </location>
</feature>
<dbReference type="PRINTS" id="PR00411">
    <property type="entry name" value="PNDRDTASEI"/>
</dbReference>
<dbReference type="RefSeq" id="WP_212595990.1">
    <property type="nucleotide sequence ID" value="NZ_CP073587.1"/>
</dbReference>
<dbReference type="InterPro" id="IPR027477">
    <property type="entry name" value="Succ_DH/fumarate_Rdtase_cat_sf"/>
</dbReference>
<dbReference type="Gene3D" id="3.50.50.60">
    <property type="entry name" value="FAD/NAD(P)-binding domain"/>
    <property type="match status" value="1"/>
</dbReference>
<evidence type="ECO:0000256" key="2">
    <source>
        <dbReference type="ARBA" id="ARBA00022630"/>
    </source>
</evidence>
<evidence type="ECO:0000313" key="7">
    <source>
        <dbReference type="EMBL" id="QUN06985.1"/>
    </source>
</evidence>